<dbReference type="STRING" id="1588748.HMPREF3182_00089"/>
<sequence>MTAKKKIQLTKRSSREIALRKGFELPAREGKGVIGFEDMGDLRFKYFHLEGRLTRWPFFARMLLLTGAQLVFTLILYTRFVEALWIGRQDLGILFFCIFIVLSIPVIRAQVSLGVRRCHDLNLQGAVGVLPLLGYLSLYILAVGKWMIPFTVVAVCVLLAYLLLFMIKGKDEDNIYGKKTA</sequence>
<protein>
    <recommendedName>
        <fullName evidence="4">DUF805 domain-containing protein</fullName>
    </recommendedName>
</protein>
<evidence type="ECO:0000256" key="1">
    <source>
        <dbReference type="SAM" id="Phobius"/>
    </source>
</evidence>
<dbReference type="Pfam" id="PF05656">
    <property type="entry name" value="DUF805"/>
    <property type="match status" value="1"/>
</dbReference>
<dbReference type="EMBL" id="LSDT01000002">
    <property type="protein sequence ID" value="KXB93171.1"/>
    <property type="molecule type" value="Genomic_DNA"/>
</dbReference>
<dbReference type="InterPro" id="IPR008523">
    <property type="entry name" value="DUF805"/>
</dbReference>
<dbReference type="GO" id="GO:0016020">
    <property type="term" value="C:membrane"/>
    <property type="evidence" value="ECO:0007669"/>
    <property type="project" value="InterPro"/>
</dbReference>
<evidence type="ECO:0008006" key="4">
    <source>
        <dbReference type="Google" id="ProtNLM"/>
    </source>
</evidence>
<reference evidence="3" key="1">
    <citation type="submission" date="2016-01" db="EMBL/GenBank/DDBJ databases">
        <authorList>
            <person name="Mitreva M."/>
            <person name="Pepin K.H."/>
            <person name="Mihindukulasuriya K.A."/>
            <person name="Fulton R."/>
            <person name="Fronick C."/>
            <person name="O'Laughlin M."/>
            <person name="Miner T."/>
            <person name="Herter B."/>
            <person name="Rosa B.A."/>
            <person name="Cordes M."/>
            <person name="Tomlinson C."/>
            <person name="Wollam A."/>
            <person name="Palsikar V.B."/>
            <person name="Mardis E.R."/>
            <person name="Wilson R.K."/>
        </authorList>
    </citation>
    <scope>NUCLEOTIDE SEQUENCE [LARGE SCALE GENOMIC DNA]</scope>
    <source>
        <strain evidence="3">KA00182</strain>
    </source>
</reference>
<keyword evidence="1" id="KW-0472">Membrane</keyword>
<keyword evidence="1" id="KW-0812">Transmembrane</keyword>
<proteinExistence type="predicted"/>
<dbReference type="Proteomes" id="UP000070160">
    <property type="component" value="Unassembled WGS sequence"/>
</dbReference>
<comment type="caution">
    <text evidence="2">The sequence shown here is derived from an EMBL/GenBank/DDBJ whole genome shotgun (WGS) entry which is preliminary data.</text>
</comment>
<keyword evidence="1" id="KW-1133">Transmembrane helix</keyword>
<evidence type="ECO:0000313" key="3">
    <source>
        <dbReference type="Proteomes" id="UP000070160"/>
    </source>
</evidence>
<feature type="transmembrane region" description="Helical" evidence="1">
    <location>
        <begin position="121"/>
        <end position="140"/>
    </location>
</feature>
<evidence type="ECO:0000313" key="2">
    <source>
        <dbReference type="EMBL" id="KXB93171.1"/>
    </source>
</evidence>
<feature type="transmembrane region" description="Helical" evidence="1">
    <location>
        <begin position="146"/>
        <end position="167"/>
    </location>
</feature>
<name>A0A134CLT8_9FIRM</name>
<dbReference type="RefSeq" id="WP_062484866.1">
    <property type="nucleotide sequence ID" value="NZ_KQ960925.1"/>
</dbReference>
<organism evidence="2 3">
    <name type="scientific">Megasphaera hutchinsoni</name>
    <dbReference type="NCBI Taxonomy" id="1588748"/>
    <lineage>
        <taxon>Bacteria</taxon>
        <taxon>Bacillati</taxon>
        <taxon>Bacillota</taxon>
        <taxon>Negativicutes</taxon>
        <taxon>Veillonellales</taxon>
        <taxon>Veillonellaceae</taxon>
        <taxon>Megasphaera</taxon>
    </lineage>
</organism>
<keyword evidence="3" id="KW-1185">Reference proteome</keyword>
<dbReference type="AlphaFoldDB" id="A0A134CLT8"/>
<feature type="transmembrane region" description="Helical" evidence="1">
    <location>
        <begin position="58"/>
        <end position="79"/>
    </location>
</feature>
<feature type="transmembrane region" description="Helical" evidence="1">
    <location>
        <begin position="91"/>
        <end position="109"/>
    </location>
</feature>
<accession>A0A134CLT8</accession>
<gene>
    <name evidence="2" type="ORF">HMPREF3182_00089</name>
</gene>